<organism evidence="1 2">
    <name type="scientific">Apiosordaria backusii</name>
    <dbReference type="NCBI Taxonomy" id="314023"/>
    <lineage>
        <taxon>Eukaryota</taxon>
        <taxon>Fungi</taxon>
        <taxon>Dikarya</taxon>
        <taxon>Ascomycota</taxon>
        <taxon>Pezizomycotina</taxon>
        <taxon>Sordariomycetes</taxon>
        <taxon>Sordariomycetidae</taxon>
        <taxon>Sordariales</taxon>
        <taxon>Lasiosphaeriaceae</taxon>
        <taxon>Apiosordaria</taxon>
    </lineage>
</organism>
<reference evidence="1" key="1">
    <citation type="submission" date="2023-06" db="EMBL/GenBank/DDBJ databases">
        <title>Genome-scale phylogeny and comparative genomics of the fungal order Sordariales.</title>
        <authorList>
            <consortium name="Lawrence Berkeley National Laboratory"/>
            <person name="Hensen N."/>
            <person name="Bonometti L."/>
            <person name="Westerberg I."/>
            <person name="Brannstrom I.O."/>
            <person name="Guillou S."/>
            <person name="Cros-Aarteil S."/>
            <person name="Calhoun S."/>
            <person name="Haridas S."/>
            <person name="Kuo A."/>
            <person name="Mondo S."/>
            <person name="Pangilinan J."/>
            <person name="Riley R."/>
            <person name="Labutti K."/>
            <person name="Andreopoulos B."/>
            <person name="Lipzen A."/>
            <person name="Chen C."/>
            <person name="Yanf M."/>
            <person name="Daum C."/>
            <person name="Ng V."/>
            <person name="Clum A."/>
            <person name="Steindorff A."/>
            <person name="Ohm R."/>
            <person name="Martin F."/>
            <person name="Silar P."/>
            <person name="Natvig D."/>
            <person name="Lalanne C."/>
            <person name="Gautier V."/>
            <person name="Ament-Velasquez S.L."/>
            <person name="Kruys A."/>
            <person name="Hutchinson M.I."/>
            <person name="Powell A.J."/>
            <person name="Barry K."/>
            <person name="Miller A.N."/>
            <person name="Grigoriev I.V."/>
            <person name="Debuchy R."/>
            <person name="Gladieux P."/>
            <person name="Thoren M.H."/>
            <person name="Johannesson H."/>
        </authorList>
    </citation>
    <scope>NUCLEOTIDE SEQUENCE</scope>
    <source>
        <strain evidence="1">CBS 540.89</strain>
    </source>
</reference>
<dbReference type="AlphaFoldDB" id="A0AA40E4N4"/>
<evidence type="ECO:0000313" key="2">
    <source>
        <dbReference type="Proteomes" id="UP001172159"/>
    </source>
</evidence>
<evidence type="ECO:0000313" key="1">
    <source>
        <dbReference type="EMBL" id="KAK0723861.1"/>
    </source>
</evidence>
<dbReference type="EMBL" id="JAUKTV010000011">
    <property type="protein sequence ID" value="KAK0723861.1"/>
    <property type="molecule type" value="Genomic_DNA"/>
</dbReference>
<name>A0AA40E4N4_9PEZI</name>
<sequence length="274" mass="30484">MAAPKNKEAVNPTIHHGGIHIWQLEDPAMGFKVRDFRHTTPAPEIGGQPHRGKPLHPRLSVDPVTERYLDTQTSKNSGVIGGVRYDVVRMANSIPSIFYPPCCDGFHRLPACLSLRGQSNHRWPLKTISGVAVYLSLESAQLISLVACPSARTRPTLSDASQHDFGPAVRRAIGGHLQQAAQLRCRHGNRQITVTNRRGRVEQLLKELRSESFAQSLAVPFSKWRGRVLTVSGVQVLMETLFSVTSWFKIHSDDCRLTKTIKTHPSPLFCCLMS</sequence>
<accession>A0AA40E4N4</accession>
<proteinExistence type="predicted"/>
<keyword evidence="2" id="KW-1185">Reference proteome</keyword>
<comment type="caution">
    <text evidence="1">The sequence shown here is derived from an EMBL/GenBank/DDBJ whole genome shotgun (WGS) entry which is preliminary data.</text>
</comment>
<dbReference type="Proteomes" id="UP001172159">
    <property type="component" value="Unassembled WGS sequence"/>
</dbReference>
<protein>
    <submittedName>
        <fullName evidence="1">Uncharacterized protein</fullName>
    </submittedName>
</protein>
<gene>
    <name evidence="1" type="ORF">B0T21DRAFT_44747</name>
</gene>